<feature type="domain" description="P-type ATPase A" evidence="6">
    <location>
        <begin position="61"/>
        <end position="147"/>
    </location>
</feature>
<evidence type="ECO:0000313" key="7">
    <source>
        <dbReference type="EMBL" id="KVH96446.1"/>
    </source>
</evidence>
<dbReference type="AlphaFoldDB" id="A0A118JXJ1"/>
<evidence type="ECO:0000256" key="2">
    <source>
        <dbReference type="ARBA" id="ARBA00022692"/>
    </source>
</evidence>
<dbReference type="SUPFAM" id="SSF81653">
    <property type="entry name" value="Calcium ATPase, transduction domain A"/>
    <property type="match status" value="1"/>
</dbReference>
<organism evidence="7 8">
    <name type="scientific">Cynara cardunculus var. scolymus</name>
    <name type="common">Globe artichoke</name>
    <name type="synonym">Cynara scolymus</name>
    <dbReference type="NCBI Taxonomy" id="59895"/>
    <lineage>
        <taxon>Eukaryota</taxon>
        <taxon>Viridiplantae</taxon>
        <taxon>Streptophyta</taxon>
        <taxon>Embryophyta</taxon>
        <taxon>Tracheophyta</taxon>
        <taxon>Spermatophyta</taxon>
        <taxon>Magnoliopsida</taxon>
        <taxon>eudicotyledons</taxon>
        <taxon>Gunneridae</taxon>
        <taxon>Pentapetalae</taxon>
        <taxon>asterids</taxon>
        <taxon>campanulids</taxon>
        <taxon>Asterales</taxon>
        <taxon>Asteraceae</taxon>
        <taxon>Carduoideae</taxon>
        <taxon>Cardueae</taxon>
        <taxon>Carduinae</taxon>
        <taxon>Cynara</taxon>
    </lineage>
</organism>
<keyword evidence="2" id="KW-0812">Transmembrane</keyword>
<keyword evidence="3" id="KW-0479">Metal-binding</keyword>
<evidence type="ECO:0000313" key="8">
    <source>
        <dbReference type="Proteomes" id="UP000243975"/>
    </source>
</evidence>
<keyword evidence="8" id="KW-1185">Reference proteome</keyword>
<reference evidence="7 8" key="1">
    <citation type="journal article" date="2016" name="Sci. Rep.">
        <title>The genome sequence of the outbreeding globe artichoke constructed de novo incorporating a phase-aware low-pass sequencing strategy of F1 progeny.</title>
        <authorList>
            <person name="Scaglione D."/>
            <person name="Reyes-Chin-Wo S."/>
            <person name="Acquadro A."/>
            <person name="Froenicke L."/>
            <person name="Portis E."/>
            <person name="Beitel C."/>
            <person name="Tirone M."/>
            <person name="Mauro R."/>
            <person name="Lo Monaco A."/>
            <person name="Mauromicale G."/>
            <person name="Faccioli P."/>
            <person name="Cattivelli L."/>
            <person name="Rieseberg L."/>
            <person name="Michelmore R."/>
            <person name="Lanteri S."/>
        </authorList>
    </citation>
    <scope>NUCLEOTIDE SEQUENCE [LARGE SCALE GENOMIC DNA]</scope>
    <source>
        <strain evidence="7">2C</strain>
    </source>
</reference>
<dbReference type="OMA" id="YIHATSH"/>
<evidence type="ECO:0000259" key="6">
    <source>
        <dbReference type="Pfam" id="PF00122"/>
    </source>
</evidence>
<dbReference type="PANTHER" id="PTHR46594:SF2">
    <property type="entry name" value="COPPER-TRANSPORTING ATPASE HMA4"/>
    <property type="match status" value="1"/>
</dbReference>
<proteinExistence type="predicted"/>
<accession>A0A118JXJ1</accession>
<dbReference type="EMBL" id="LEKV01004306">
    <property type="protein sequence ID" value="KVH96446.1"/>
    <property type="molecule type" value="Genomic_DNA"/>
</dbReference>
<dbReference type="InterPro" id="IPR059000">
    <property type="entry name" value="ATPase_P-type_domA"/>
</dbReference>
<dbReference type="GO" id="GO:0016020">
    <property type="term" value="C:membrane"/>
    <property type="evidence" value="ECO:0007669"/>
    <property type="project" value="UniProtKB-SubCell"/>
</dbReference>
<sequence>MDLRSKFSFETSTLLISFILLGIYFDSISKGKTSDALANLTDLTPDTACLLTMGDDKNVISETEISTQLIQRNDILRIFPSSKFPVDGIVIDGHGYVNESMITGEAVPVAKNPGDKVIGGTVNDNGCLLIKAIHIGSETAHSQIVQIFEAAQLARAPVQKLADRISRFFVPAVSCLPLHYIHATSHGHKVDFGCLI</sequence>
<gene>
    <name evidence="7" type="ORF">Ccrd_001463</name>
</gene>
<dbReference type="Proteomes" id="UP000243975">
    <property type="component" value="Unassembled WGS sequence"/>
</dbReference>
<comment type="subcellular location">
    <subcellularLocation>
        <location evidence="1">Membrane</location>
    </subcellularLocation>
</comment>
<comment type="caution">
    <text evidence="7">The sequence shown here is derived from an EMBL/GenBank/DDBJ whole genome shotgun (WGS) entry which is preliminary data.</text>
</comment>
<dbReference type="STRING" id="59895.A0A118JXJ1"/>
<protein>
    <submittedName>
        <fullName evidence="7">Cation-transporting P-type ATPase</fullName>
    </submittedName>
</protein>
<dbReference type="PANTHER" id="PTHR46594">
    <property type="entry name" value="P-TYPE CATION-TRANSPORTING ATPASE"/>
    <property type="match status" value="1"/>
</dbReference>
<dbReference type="Gene3D" id="2.70.150.10">
    <property type="entry name" value="Calcium-transporting ATPase, cytoplasmic transduction domain A"/>
    <property type="match status" value="1"/>
</dbReference>
<keyword evidence="5" id="KW-0472">Membrane</keyword>
<dbReference type="FunFam" id="2.70.150.10:FF:000002">
    <property type="entry name" value="Copper-transporting ATPase 1, putative"/>
    <property type="match status" value="1"/>
</dbReference>
<dbReference type="Pfam" id="PF00122">
    <property type="entry name" value="E1-E2_ATPase"/>
    <property type="match status" value="1"/>
</dbReference>
<dbReference type="InterPro" id="IPR008250">
    <property type="entry name" value="ATPase_P-typ_transduc_dom_A_sf"/>
</dbReference>
<dbReference type="GO" id="GO:0046872">
    <property type="term" value="F:metal ion binding"/>
    <property type="evidence" value="ECO:0007669"/>
    <property type="project" value="UniProtKB-KW"/>
</dbReference>
<dbReference type="Gramene" id="KVH96446">
    <property type="protein sequence ID" value="KVH96446"/>
    <property type="gene ID" value="Ccrd_001463"/>
</dbReference>
<evidence type="ECO:0000256" key="1">
    <source>
        <dbReference type="ARBA" id="ARBA00004370"/>
    </source>
</evidence>
<evidence type="ECO:0000256" key="4">
    <source>
        <dbReference type="ARBA" id="ARBA00022989"/>
    </source>
</evidence>
<evidence type="ECO:0000256" key="3">
    <source>
        <dbReference type="ARBA" id="ARBA00022723"/>
    </source>
</evidence>
<name>A0A118JXJ1_CYNCS</name>
<keyword evidence="4" id="KW-1133">Transmembrane helix</keyword>
<evidence type="ECO:0000256" key="5">
    <source>
        <dbReference type="ARBA" id="ARBA00023136"/>
    </source>
</evidence>